<evidence type="ECO:0000256" key="1">
    <source>
        <dbReference type="SAM" id="MobiDB-lite"/>
    </source>
</evidence>
<feature type="compositionally biased region" description="Polar residues" evidence="1">
    <location>
        <begin position="52"/>
        <end position="63"/>
    </location>
</feature>
<name>A0AAW0GF79_9APHY</name>
<comment type="caution">
    <text evidence="2">The sequence shown here is derived from an EMBL/GenBank/DDBJ whole genome shotgun (WGS) entry which is preliminary data.</text>
</comment>
<organism evidence="2 3">
    <name type="scientific">Cerrena zonata</name>
    <dbReference type="NCBI Taxonomy" id="2478898"/>
    <lineage>
        <taxon>Eukaryota</taxon>
        <taxon>Fungi</taxon>
        <taxon>Dikarya</taxon>
        <taxon>Basidiomycota</taxon>
        <taxon>Agaricomycotina</taxon>
        <taxon>Agaricomycetes</taxon>
        <taxon>Polyporales</taxon>
        <taxon>Cerrenaceae</taxon>
        <taxon>Cerrena</taxon>
    </lineage>
</organism>
<keyword evidence="3" id="KW-1185">Reference proteome</keyword>
<feature type="compositionally biased region" description="Basic and acidic residues" evidence="1">
    <location>
        <begin position="68"/>
        <end position="79"/>
    </location>
</feature>
<gene>
    <name evidence="2" type="ORF">QCA50_006959</name>
</gene>
<accession>A0AAW0GF79</accession>
<evidence type="ECO:0000313" key="2">
    <source>
        <dbReference type="EMBL" id="KAK7690302.1"/>
    </source>
</evidence>
<proteinExistence type="predicted"/>
<feature type="region of interest" description="Disordered" evidence="1">
    <location>
        <begin position="29"/>
        <end position="116"/>
    </location>
</feature>
<dbReference type="EMBL" id="JASBNA010000007">
    <property type="protein sequence ID" value="KAK7690302.1"/>
    <property type="molecule type" value="Genomic_DNA"/>
</dbReference>
<evidence type="ECO:0000313" key="3">
    <source>
        <dbReference type="Proteomes" id="UP001385951"/>
    </source>
</evidence>
<feature type="region of interest" description="Disordered" evidence="1">
    <location>
        <begin position="134"/>
        <end position="165"/>
    </location>
</feature>
<protein>
    <submittedName>
        <fullName evidence="2">Uncharacterized protein</fullName>
    </submittedName>
</protein>
<sequence>MSLADGKTSKSPSIPLAGGTANISALVKSMRKQGQLEPPPIPWATDDVNEFVATSSEDVTTSVGGEEDDHRDITPRDSVRPTSVTPMPARIRMSPSPSVPPPSGLAPDWIRDWKDDGQKDNMEKVQTLWNKYANSRKKQHENRAQSTVSRKPLAKRLGPRGRVSKEQGGVQFIAKEWIAERKSEI</sequence>
<dbReference type="AlphaFoldDB" id="A0AAW0GF79"/>
<dbReference type="Proteomes" id="UP001385951">
    <property type="component" value="Unassembled WGS sequence"/>
</dbReference>
<reference evidence="2 3" key="1">
    <citation type="submission" date="2022-09" db="EMBL/GenBank/DDBJ databases">
        <authorList>
            <person name="Palmer J.M."/>
        </authorList>
    </citation>
    <scope>NUCLEOTIDE SEQUENCE [LARGE SCALE GENOMIC DNA]</scope>
    <source>
        <strain evidence="2 3">DSM 7382</strain>
    </source>
</reference>